<dbReference type="EMBL" id="PFEB01000009">
    <property type="protein sequence ID" value="PJE61074.1"/>
    <property type="molecule type" value="Genomic_DNA"/>
</dbReference>
<keyword evidence="1" id="KW-1133">Transmembrane helix</keyword>
<gene>
    <name evidence="2" type="ORF">COU86_01075</name>
</gene>
<evidence type="ECO:0000313" key="2">
    <source>
        <dbReference type="EMBL" id="PJE61074.1"/>
    </source>
</evidence>
<evidence type="ECO:0000313" key="3">
    <source>
        <dbReference type="Proteomes" id="UP000231434"/>
    </source>
</evidence>
<accession>A0A2M8KMD8</accession>
<protein>
    <recommendedName>
        <fullName evidence="4">Prepilin-type N-terminal cleavage/methylation domain-containing protein</fullName>
    </recommendedName>
</protein>
<comment type="caution">
    <text evidence="2">The sequence shown here is derived from an EMBL/GenBank/DDBJ whole genome shotgun (WGS) entry which is preliminary data.</text>
</comment>
<proteinExistence type="predicted"/>
<evidence type="ECO:0000256" key="1">
    <source>
        <dbReference type="SAM" id="Phobius"/>
    </source>
</evidence>
<evidence type="ECO:0008006" key="4">
    <source>
        <dbReference type="Google" id="ProtNLM"/>
    </source>
</evidence>
<keyword evidence="1" id="KW-0812">Transmembrane</keyword>
<keyword evidence="1" id="KW-0472">Membrane</keyword>
<dbReference type="AlphaFoldDB" id="A0A2M8KMD8"/>
<organism evidence="2 3">
    <name type="scientific">Candidatus Roizmanbacteria bacterium CG10_big_fil_rev_8_21_14_0_10_36_26</name>
    <dbReference type="NCBI Taxonomy" id="1974851"/>
    <lineage>
        <taxon>Bacteria</taxon>
        <taxon>Candidatus Roizmaniibacteriota</taxon>
    </lineage>
</organism>
<feature type="transmembrane region" description="Helical" evidence="1">
    <location>
        <begin position="12"/>
        <end position="30"/>
    </location>
</feature>
<name>A0A2M8KMD8_9BACT</name>
<reference evidence="3" key="1">
    <citation type="submission" date="2017-09" db="EMBL/GenBank/DDBJ databases">
        <title>Depth-based differentiation of microbial function through sediment-hosted aquifers and enrichment of novel symbionts in the deep terrestrial subsurface.</title>
        <authorList>
            <person name="Probst A.J."/>
            <person name="Ladd B."/>
            <person name="Jarett J.K."/>
            <person name="Geller-Mcgrath D.E."/>
            <person name="Sieber C.M.K."/>
            <person name="Emerson J.B."/>
            <person name="Anantharaman K."/>
            <person name="Thomas B.C."/>
            <person name="Malmstrom R."/>
            <person name="Stieglmeier M."/>
            <person name="Klingl A."/>
            <person name="Woyke T."/>
            <person name="Ryan C.M."/>
            <person name="Banfield J.F."/>
        </authorList>
    </citation>
    <scope>NUCLEOTIDE SEQUENCE [LARGE SCALE GENOMIC DNA]</scope>
</reference>
<dbReference type="Proteomes" id="UP000231434">
    <property type="component" value="Unassembled WGS sequence"/>
</dbReference>
<sequence>MKARKSFSLIELIIVVAIIELVYGISLAYYKNFSQEKILGVEAEKVSDVLGLARTKTLAADLTPKTGCTDFNGYQVEFSGNDFILVFCCSASCTGLDRVVVSSYSLPGTETFLSSSTVMFKPPIGQTDTTTITIKDSVINKCYQVMVSASGLVDTIKSICP</sequence>